<evidence type="ECO:0000313" key="2">
    <source>
        <dbReference type="Proteomes" id="UP000033101"/>
    </source>
</evidence>
<dbReference type="AlphaFoldDB" id="A0A0E3WV05"/>
<dbReference type="InterPro" id="IPR011322">
    <property type="entry name" value="N-reg_PII-like_a/b"/>
</dbReference>
<dbReference type="InterPro" id="IPR002187">
    <property type="entry name" value="N-reg_PII"/>
</dbReference>
<dbReference type="OrthoDB" id="145191at2157"/>
<dbReference type="Gene3D" id="3.30.70.120">
    <property type="match status" value="1"/>
</dbReference>
<accession>A0A0E3WV05</accession>
<proteinExistence type="predicted"/>
<sequence>MSSEGDFVLVVTIVKKGWGDDVVKASRKAGAQGGTILFGRGTGIHENKSILGLMIEPEKEIVLTIAESDMVDIIQSSITEAVKLDEPGMGIGFVLPIEKVFGISRYFCDVQDTLQKNLKSQ</sequence>
<dbReference type="PATRIC" id="fig|1434110.4.peg.563"/>
<keyword evidence="2" id="KW-1185">Reference proteome</keyword>
<dbReference type="GO" id="GO:0006808">
    <property type="term" value="P:regulation of nitrogen utilization"/>
    <property type="evidence" value="ECO:0007669"/>
    <property type="project" value="InterPro"/>
</dbReference>
<dbReference type="EMBL" id="CP009516">
    <property type="protein sequence ID" value="AKB76950.1"/>
    <property type="molecule type" value="Genomic_DNA"/>
</dbReference>
<dbReference type="PROSITE" id="PS51343">
    <property type="entry name" value="PII_GLNB_DOM"/>
    <property type="match status" value="1"/>
</dbReference>
<dbReference type="STRING" id="1434110.MSHOH_0467"/>
<dbReference type="GeneID" id="24829596"/>
<dbReference type="Pfam" id="PF00543">
    <property type="entry name" value="P-II"/>
    <property type="match status" value="1"/>
</dbReference>
<dbReference type="KEGG" id="mhor:MSHOH_0467"/>
<organism evidence="1 2">
    <name type="scientific">Methanosarcina horonobensis HB-1 = JCM 15518</name>
    <dbReference type="NCBI Taxonomy" id="1434110"/>
    <lineage>
        <taxon>Archaea</taxon>
        <taxon>Methanobacteriati</taxon>
        <taxon>Methanobacteriota</taxon>
        <taxon>Stenosarchaea group</taxon>
        <taxon>Methanomicrobia</taxon>
        <taxon>Methanosarcinales</taxon>
        <taxon>Methanosarcinaceae</taxon>
        <taxon>Methanosarcina</taxon>
    </lineage>
</organism>
<reference evidence="1 2" key="1">
    <citation type="submission" date="2014-07" db="EMBL/GenBank/DDBJ databases">
        <title>Methanogenic archaea and the global carbon cycle.</title>
        <authorList>
            <person name="Henriksen J.R."/>
            <person name="Luke J."/>
            <person name="Reinhart S."/>
            <person name="Benedict M.N."/>
            <person name="Youngblut N.D."/>
            <person name="Metcalf M.E."/>
            <person name="Whitaker R.J."/>
            <person name="Metcalf W.W."/>
        </authorList>
    </citation>
    <scope>NUCLEOTIDE SEQUENCE [LARGE SCALE GENOMIC DNA]</scope>
    <source>
        <strain evidence="1 2">HB-1</strain>
    </source>
</reference>
<dbReference type="HOGENOM" id="CLU_159089_0_0_2"/>
<gene>
    <name evidence="1" type="ORF">MSHOH_0467</name>
</gene>
<evidence type="ECO:0000313" key="1">
    <source>
        <dbReference type="EMBL" id="AKB76950.1"/>
    </source>
</evidence>
<dbReference type="Proteomes" id="UP000033101">
    <property type="component" value="Chromosome"/>
</dbReference>
<dbReference type="GO" id="GO:0030234">
    <property type="term" value="F:enzyme regulator activity"/>
    <property type="evidence" value="ECO:0007669"/>
    <property type="project" value="InterPro"/>
</dbReference>
<protein>
    <submittedName>
        <fullName evidence="1">Nitrogen regulatory protein P-II</fullName>
    </submittedName>
</protein>
<name>A0A0E3WV05_9EURY</name>
<dbReference type="SUPFAM" id="SSF54913">
    <property type="entry name" value="GlnB-like"/>
    <property type="match status" value="1"/>
</dbReference>
<dbReference type="RefSeq" id="WP_048137071.1">
    <property type="nucleotide sequence ID" value="NZ_CP009516.1"/>
</dbReference>
<dbReference type="InterPro" id="IPR015867">
    <property type="entry name" value="N-reg_PII/ATP_PRibTrfase_C"/>
</dbReference>
<dbReference type="SMART" id="SM00938">
    <property type="entry name" value="P-II"/>
    <property type="match status" value="1"/>
</dbReference>